<protein>
    <submittedName>
        <fullName evidence="3">FeoA-like protein</fullName>
    </submittedName>
</protein>
<dbReference type="SUPFAM" id="SSF50037">
    <property type="entry name" value="C-terminal domain of transcriptional repressors"/>
    <property type="match status" value="1"/>
</dbReference>
<proteinExistence type="predicted"/>
<reference evidence="3 4" key="1">
    <citation type="submission" date="2017-10" db="EMBL/GenBank/DDBJ databases">
        <title>Sequencing the genomes of 1000 actinobacteria strains.</title>
        <authorList>
            <person name="Klenk H.-P."/>
        </authorList>
    </citation>
    <scope>NUCLEOTIDE SEQUENCE [LARGE SCALE GENOMIC DNA]</scope>
    <source>
        <strain evidence="3 4">DSM 15597</strain>
    </source>
</reference>
<dbReference type="GO" id="GO:0046914">
    <property type="term" value="F:transition metal ion binding"/>
    <property type="evidence" value="ECO:0007669"/>
    <property type="project" value="InterPro"/>
</dbReference>
<dbReference type="Pfam" id="PF04023">
    <property type="entry name" value="FeoA"/>
    <property type="match status" value="1"/>
</dbReference>
<feature type="domain" description="Ferrous iron transporter FeoA-like" evidence="2">
    <location>
        <begin position="11"/>
        <end position="82"/>
    </location>
</feature>
<dbReference type="EMBL" id="PDJC01000001">
    <property type="protein sequence ID" value="PFG15945.1"/>
    <property type="molecule type" value="Genomic_DNA"/>
</dbReference>
<name>A0A2A9CPD6_9ACTN</name>
<dbReference type="RefSeq" id="WP_098459532.1">
    <property type="nucleotide sequence ID" value="NZ_PDJC01000001.1"/>
</dbReference>
<dbReference type="Proteomes" id="UP000226079">
    <property type="component" value="Unassembled WGS sequence"/>
</dbReference>
<accession>A0A2A9CPD6</accession>
<dbReference type="InterPro" id="IPR008988">
    <property type="entry name" value="Transcriptional_repressor_C"/>
</dbReference>
<keyword evidence="4" id="KW-1185">Reference proteome</keyword>
<dbReference type="Gene3D" id="2.30.30.90">
    <property type="match status" value="1"/>
</dbReference>
<dbReference type="SMART" id="SM00899">
    <property type="entry name" value="FeoA"/>
    <property type="match status" value="1"/>
</dbReference>
<dbReference type="InterPro" id="IPR038157">
    <property type="entry name" value="FeoA_core_dom"/>
</dbReference>
<sequence>MPDGTNICLATELTKAPLNQQLTLVDSRVDQGSRIRLASLGLRLGSTFSLIARTAGGGRVAVVSGTRVALGKSLLTQLSAEVVR</sequence>
<dbReference type="AlphaFoldDB" id="A0A2A9CPD6"/>
<gene>
    <name evidence="3" type="ORF">ATK74_0466</name>
</gene>
<comment type="caution">
    <text evidence="3">The sequence shown here is derived from an EMBL/GenBank/DDBJ whole genome shotgun (WGS) entry which is preliminary data.</text>
</comment>
<evidence type="ECO:0000259" key="2">
    <source>
        <dbReference type="SMART" id="SM00899"/>
    </source>
</evidence>
<dbReference type="InterPro" id="IPR007167">
    <property type="entry name" value="Fe-transptr_FeoA-like"/>
</dbReference>
<organism evidence="3 4">
    <name type="scientific">Propionicimonas paludicola</name>
    <dbReference type="NCBI Taxonomy" id="185243"/>
    <lineage>
        <taxon>Bacteria</taxon>
        <taxon>Bacillati</taxon>
        <taxon>Actinomycetota</taxon>
        <taxon>Actinomycetes</taxon>
        <taxon>Propionibacteriales</taxon>
        <taxon>Nocardioidaceae</taxon>
        <taxon>Propionicimonas</taxon>
    </lineage>
</organism>
<evidence type="ECO:0000313" key="3">
    <source>
        <dbReference type="EMBL" id="PFG15945.1"/>
    </source>
</evidence>
<evidence type="ECO:0000313" key="4">
    <source>
        <dbReference type="Proteomes" id="UP000226079"/>
    </source>
</evidence>
<evidence type="ECO:0000256" key="1">
    <source>
        <dbReference type="ARBA" id="ARBA00023004"/>
    </source>
</evidence>
<keyword evidence="1" id="KW-0408">Iron</keyword>